<evidence type="ECO:0000259" key="18">
    <source>
        <dbReference type="PROSITE" id="PS50109"/>
    </source>
</evidence>
<evidence type="ECO:0000313" key="19">
    <source>
        <dbReference type="EMBL" id="EFH96750.1"/>
    </source>
</evidence>
<dbReference type="SUPFAM" id="SSF55874">
    <property type="entry name" value="ATPase domain of HSP90 chaperone/DNA topoisomerase II/histidine kinase"/>
    <property type="match status" value="1"/>
</dbReference>
<feature type="binding site" evidence="16">
    <location>
        <position position="61"/>
    </location>
    <ligand>
        <name>[4Fe-4S] cluster</name>
        <dbReference type="ChEBI" id="CHEBI:49883"/>
    </ligand>
</feature>
<keyword evidence="5 17" id="KW-0597">Phosphoprotein</keyword>
<evidence type="ECO:0000256" key="6">
    <source>
        <dbReference type="ARBA" id="ARBA00022679"/>
    </source>
</evidence>
<dbReference type="Proteomes" id="UP000003455">
    <property type="component" value="Chromosome"/>
</dbReference>
<keyword evidence="9 15" id="KW-0418">Kinase</keyword>
<evidence type="ECO:0000256" key="8">
    <source>
        <dbReference type="ARBA" id="ARBA00022741"/>
    </source>
</evidence>
<dbReference type="PANTHER" id="PTHR24421">
    <property type="entry name" value="NITRATE/NITRITE SENSOR PROTEIN NARX-RELATED"/>
    <property type="match status" value="1"/>
</dbReference>
<evidence type="ECO:0000256" key="5">
    <source>
        <dbReference type="ARBA" id="ARBA00022553"/>
    </source>
</evidence>
<evidence type="ECO:0000256" key="10">
    <source>
        <dbReference type="ARBA" id="ARBA00022840"/>
    </source>
</evidence>
<proteinExistence type="predicted"/>
<sequence>MINEDSIQLEALLKKYYEHSIEKIVFADDSGKIIAMNDAAKDILSEEDNYSAVANAICHRCEGYTNAYDVQSCKDCFLESMQVQATNFQVFMKTKDQKVMPFTATYQLIDQDRGIHAFTLQNVSSQIEQQEKLHQQRMMRKTISAQENERKRISRELHDSVIQEMLNVDVQLRLLKYQEDTAKLLEDAENIEYIVAKLIDDIRNMSVELRPASLDDLGLEAAFKSYFKQFEENYGVKIIYTSNIKNTRFDSDIETVVYRVVQEAILNALKYADVNEINVGIRQTGRHLVAEVIDAGNGFDPSSKPKGSGLGLYGMNERAELVSGSVNIETKIGEGTNVTLNIPI</sequence>
<keyword evidence="13 16" id="KW-0411">Iron-sulfur</keyword>
<dbReference type="SMART" id="SM00387">
    <property type="entry name" value="HATPase_c"/>
    <property type="match status" value="1"/>
</dbReference>
<dbReference type="InterPro" id="IPR050482">
    <property type="entry name" value="Sensor_HK_TwoCompSys"/>
</dbReference>
<keyword evidence="7 16" id="KW-0479">Metal-binding</keyword>
<name>A0A0E1XDS3_STAAU</name>
<keyword evidence="3 16" id="KW-0004">4Fe-4S</keyword>
<dbReference type="Pfam" id="PF02518">
    <property type="entry name" value="HATPase_c"/>
    <property type="match status" value="1"/>
</dbReference>
<dbReference type="InterPro" id="IPR011712">
    <property type="entry name" value="Sig_transdc_His_kin_sub3_dim/P"/>
</dbReference>
<keyword evidence="6 15" id="KW-0808">Transferase</keyword>
<keyword evidence="12 15" id="KW-0902">Two-component regulatory system</keyword>
<evidence type="ECO:0000256" key="13">
    <source>
        <dbReference type="ARBA" id="ARBA00023014"/>
    </source>
</evidence>
<accession>A0A0E1XDS3</accession>
<comment type="function">
    <text evidence="14">Member of the two-component regulatory system NreB/NreC involved in the control of dissimilatory nitrate/nitrite reduction in response to oxygen. NreB functions as a direct oxygen sensor histidine kinase which is autophosphorylated, in the absence of oxygen, probably at the conserved histidine residue, and transfers its phosphate group probably to a conserved aspartate residue of NreC. NreB/NreC activates the expression of the nitrate (narGHJI) and nitrite (nir) reductase operons, as well as the putative nitrate transporter gene narT.</text>
</comment>
<evidence type="ECO:0000256" key="9">
    <source>
        <dbReference type="ARBA" id="ARBA00022777"/>
    </source>
</evidence>
<dbReference type="EC" id="2.7.13.3" evidence="15"/>
<dbReference type="PROSITE" id="PS50109">
    <property type="entry name" value="HIS_KIN"/>
    <property type="match status" value="1"/>
</dbReference>
<dbReference type="CDD" id="cd16917">
    <property type="entry name" value="HATPase_UhpB-NarQ-NarX-like"/>
    <property type="match status" value="1"/>
</dbReference>
<dbReference type="AlphaFoldDB" id="A0A0E1XDS3"/>
<evidence type="ECO:0000256" key="17">
    <source>
        <dbReference type="PIRSR" id="PIRSR037432-51"/>
    </source>
</evidence>
<comment type="catalytic activity">
    <reaction evidence="1 15">
        <text>ATP + protein L-histidine = ADP + protein N-phospho-L-histidine.</text>
        <dbReference type="EC" id="2.7.13.3"/>
    </reaction>
</comment>
<evidence type="ECO:0000256" key="14">
    <source>
        <dbReference type="ARBA" id="ARBA00024827"/>
    </source>
</evidence>
<dbReference type="GO" id="GO:0000155">
    <property type="term" value="F:phosphorelay sensor kinase activity"/>
    <property type="evidence" value="ECO:0007669"/>
    <property type="project" value="InterPro"/>
</dbReference>
<dbReference type="InterPro" id="IPR036890">
    <property type="entry name" value="HATPase_C_sf"/>
</dbReference>
<dbReference type="InterPro" id="IPR005467">
    <property type="entry name" value="His_kinase_dom"/>
</dbReference>
<feature type="modified residue" description="Phosphohistidine; by autocatalysis" evidence="17">
    <location>
        <position position="158"/>
    </location>
</feature>
<keyword evidence="11 16" id="KW-0408">Iron</keyword>
<evidence type="ECO:0000256" key="16">
    <source>
        <dbReference type="PIRSR" id="PIRSR037432-50"/>
    </source>
</evidence>
<dbReference type="GO" id="GO:0016020">
    <property type="term" value="C:membrane"/>
    <property type="evidence" value="ECO:0007669"/>
    <property type="project" value="InterPro"/>
</dbReference>
<dbReference type="GO" id="GO:0005524">
    <property type="term" value="F:ATP binding"/>
    <property type="evidence" value="ECO:0007669"/>
    <property type="project" value="UniProtKB-KW"/>
</dbReference>
<evidence type="ECO:0000256" key="7">
    <source>
        <dbReference type="ARBA" id="ARBA00022723"/>
    </source>
</evidence>
<dbReference type="RefSeq" id="WP_000606550.1">
    <property type="nucleotide sequence ID" value="NZ_CM000952.1"/>
</dbReference>
<dbReference type="PANTHER" id="PTHR24421:SF10">
    <property type="entry name" value="NITRATE_NITRITE SENSOR PROTEIN NARQ"/>
    <property type="match status" value="1"/>
</dbReference>
<feature type="domain" description="Histidine kinase" evidence="18">
    <location>
        <begin position="257"/>
        <end position="344"/>
    </location>
</feature>
<dbReference type="Gene3D" id="1.20.5.1930">
    <property type="match status" value="1"/>
</dbReference>
<evidence type="ECO:0000256" key="3">
    <source>
        <dbReference type="ARBA" id="ARBA00022485"/>
    </source>
</evidence>
<dbReference type="SMR" id="A0A0E1XDS3"/>
<dbReference type="HOGENOM" id="CLU_000445_114_0_9"/>
<dbReference type="EMBL" id="ACJA02000001">
    <property type="protein sequence ID" value="EFH96750.1"/>
    <property type="molecule type" value="Genomic_DNA"/>
</dbReference>
<organism evidence="19">
    <name type="scientific">Staphylococcus aureus subsp. aureus MN8</name>
    <dbReference type="NCBI Taxonomy" id="548470"/>
    <lineage>
        <taxon>Bacteria</taxon>
        <taxon>Bacillati</taxon>
        <taxon>Bacillota</taxon>
        <taxon>Bacilli</taxon>
        <taxon>Bacillales</taxon>
        <taxon>Staphylococcaceae</taxon>
        <taxon>Staphylococcus</taxon>
    </lineage>
</organism>
<dbReference type="InterPro" id="IPR017203">
    <property type="entry name" value="Sig_transdc_His_kinase_NreB"/>
</dbReference>
<dbReference type="GO" id="GO:0046983">
    <property type="term" value="F:protein dimerization activity"/>
    <property type="evidence" value="ECO:0007669"/>
    <property type="project" value="InterPro"/>
</dbReference>
<dbReference type="GO" id="GO:0005737">
    <property type="term" value="C:cytoplasm"/>
    <property type="evidence" value="ECO:0007669"/>
    <property type="project" value="UniProtKB-SubCell"/>
</dbReference>
<reference evidence="19" key="1">
    <citation type="submission" date="2010-05" db="EMBL/GenBank/DDBJ databases">
        <authorList>
            <person name="Muzny D."/>
            <person name="Qin X."/>
            <person name="Buhay C."/>
            <person name="Dugan-Rocha S."/>
            <person name="Ding Y."/>
            <person name="Chen G."/>
            <person name="Hawes A."/>
            <person name="Holder M."/>
            <person name="Jhangiani S."/>
            <person name="Johnson A."/>
            <person name="Khan Z."/>
            <person name="Li Z."/>
            <person name="Liu W."/>
            <person name="Liu X."/>
            <person name="Perez L."/>
            <person name="Shen H."/>
            <person name="Wang Q."/>
            <person name="Watt J."/>
            <person name="Xi L."/>
            <person name="Xin Y."/>
            <person name="Zhou J."/>
            <person name="Deng J."/>
            <person name="Jiang H."/>
            <person name="Liu Y."/>
            <person name="Qu J."/>
            <person name="Song X.-Z."/>
            <person name="Zhang L."/>
            <person name="Villasana D."/>
            <person name="Johnson A."/>
            <person name="Liu J."/>
            <person name="Liyanage D."/>
            <person name="Lorensuhewa L."/>
            <person name="Robinson T."/>
            <person name="Song A."/>
            <person name="Song B.-B."/>
            <person name="Dinh H."/>
            <person name="Thornton R."/>
            <person name="Coyle M."/>
            <person name="Francisco L."/>
            <person name="Jackson L."/>
            <person name="Javaid M."/>
            <person name="Korchina V."/>
            <person name="Kovar C."/>
            <person name="Mata R."/>
            <person name="Mathew T."/>
            <person name="Ngo R."/>
            <person name="Nguyen L."/>
            <person name="Nguyen N."/>
            <person name="Okwuonu G."/>
            <person name="Ongeri F."/>
            <person name="Pham C."/>
            <person name="Simmons D."/>
            <person name="Wilczek-Boney K."/>
            <person name="Hale W."/>
            <person name="Jakkamsetti A."/>
            <person name="Pham P."/>
            <person name="Ruth R."/>
            <person name="San Lucas F."/>
            <person name="Warren J."/>
            <person name="Zhang J."/>
            <person name="Zhao Z."/>
            <person name="Zhou C."/>
            <person name="Zhu D."/>
            <person name="Lee S."/>
            <person name="Bess C."/>
            <person name="Blankenburg K."/>
            <person name="Forbes L."/>
            <person name="Fu Q."/>
            <person name="Gubbala S."/>
            <person name="Hirani K."/>
            <person name="Jayaseelan J.C."/>
            <person name="Lara F."/>
            <person name="Munidasa M."/>
            <person name="Palculict T."/>
            <person name="Patil S."/>
            <person name="Pu L.-L."/>
            <person name="Saada N."/>
            <person name="Tang L."/>
            <person name="Weissenberger G."/>
            <person name="Zhu Y."/>
            <person name="Hemphill L."/>
            <person name="Shang Y."/>
            <person name="Youmans B."/>
            <person name="Ayvaz T."/>
            <person name="Ross M."/>
            <person name="Santibanez J."/>
            <person name="Aqrawi P."/>
            <person name="Gross S."/>
            <person name="Joshi V."/>
            <person name="Fowler G."/>
            <person name="Nazareth L."/>
            <person name="Reid J."/>
            <person name="Worley K."/>
            <person name="Petrosino J."/>
            <person name="Highlander S."/>
            <person name="Gibbs R."/>
        </authorList>
    </citation>
    <scope>NUCLEOTIDE SEQUENCE [LARGE SCALE GENOMIC DNA]</scope>
    <source>
        <strain evidence="19">MN8</strain>
    </source>
</reference>
<dbReference type="GO" id="GO:0005506">
    <property type="term" value="F:iron ion binding"/>
    <property type="evidence" value="ECO:0007669"/>
    <property type="project" value="InterPro"/>
</dbReference>
<comment type="PTM">
    <text evidence="17">Autophosphorylated.</text>
</comment>
<dbReference type="InterPro" id="IPR004358">
    <property type="entry name" value="Sig_transdc_His_kin-like_C"/>
</dbReference>
<comment type="subcellular location">
    <subcellularLocation>
        <location evidence="2">Cytoplasm</location>
    </subcellularLocation>
</comment>
<dbReference type="Gene3D" id="3.30.565.10">
    <property type="entry name" value="Histidine kinase-like ATPase, C-terminal domain"/>
    <property type="match status" value="1"/>
</dbReference>
<feature type="binding site" evidence="16">
    <location>
        <position position="58"/>
    </location>
    <ligand>
        <name>[4Fe-4S] cluster</name>
        <dbReference type="ChEBI" id="CHEBI:49883"/>
    </ligand>
</feature>
<evidence type="ECO:0000256" key="11">
    <source>
        <dbReference type="ARBA" id="ARBA00023004"/>
    </source>
</evidence>
<comment type="cofactor">
    <cofactor evidence="16">
        <name>[4Fe-4S] cluster</name>
        <dbReference type="ChEBI" id="CHEBI:49883"/>
    </cofactor>
    <text evidence="16">Binds 1 [4Fe-4S] cluster.</text>
</comment>
<evidence type="ECO:0000256" key="12">
    <source>
        <dbReference type="ARBA" id="ARBA00023012"/>
    </source>
</evidence>
<keyword evidence="8 15" id="KW-0547">Nucleotide-binding</keyword>
<dbReference type="PRINTS" id="PR00344">
    <property type="entry name" value="BCTRLSENSOR"/>
</dbReference>
<evidence type="ECO:0000256" key="4">
    <source>
        <dbReference type="ARBA" id="ARBA00022490"/>
    </source>
</evidence>
<feature type="binding site" evidence="16">
    <location>
        <position position="76"/>
    </location>
    <ligand>
        <name>[4Fe-4S] cluster</name>
        <dbReference type="ChEBI" id="CHEBI:49883"/>
    </ligand>
</feature>
<gene>
    <name evidence="19" type="primary">nreB</name>
    <name evidence="19" type="ORF">HMPREF0769_10752</name>
</gene>
<dbReference type="PIRSF" id="PIRSF037432">
    <property type="entry name" value="STHK_NreB"/>
    <property type="match status" value="1"/>
</dbReference>
<keyword evidence="10 15" id="KW-0067">ATP-binding</keyword>
<dbReference type="InterPro" id="IPR003594">
    <property type="entry name" value="HATPase_dom"/>
</dbReference>
<evidence type="ECO:0000256" key="15">
    <source>
        <dbReference type="PIRNR" id="PIRNR037432"/>
    </source>
</evidence>
<dbReference type="Pfam" id="PF07730">
    <property type="entry name" value="HisKA_3"/>
    <property type="match status" value="1"/>
</dbReference>
<evidence type="ECO:0000256" key="1">
    <source>
        <dbReference type="ARBA" id="ARBA00000085"/>
    </source>
</evidence>
<keyword evidence="4" id="KW-0963">Cytoplasm</keyword>
<feature type="binding site" evidence="16">
    <location>
        <position position="73"/>
    </location>
    <ligand>
        <name>[4Fe-4S] cluster</name>
        <dbReference type="ChEBI" id="CHEBI:49883"/>
    </ligand>
</feature>
<dbReference type="GO" id="GO:0051539">
    <property type="term" value="F:4 iron, 4 sulfur cluster binding"/>
    <property type="evidence" value="ECO:0007669"/>
    <property type="project" value="UniProtKB-KW"/>
</dbReference>
<protein>
    <recommendedName>
        <fullName evidence="15">Sensor histidine kinase</fullName>
        <ecNumber evidence="15">2.7.13.3</ecNumber>
    </recommendedName>
</protein>
<evidence type="ECO:0000256" key="2">
    <source>
        <dbReference type="ARBA" id="ARBA00004496"/>
    </source>
</evidence>
<comment type="caution">
    <text evidence="19">The sequence shown here is derived from an EMBL/GenBank/DDBJ whole genome shotgun (WGS) entry which is preliminary data.</text>
</comment>